<keyword evidence="7" id="KW-1185">Reference proteome</keyword>
<comment type="similarity">
    <text evidence="1">Belongs to the CRISPR-associated protein Cas6/Cse3/CasE family.</text>
</comment>
<keyword evidence="2" id="KW-0694">RNA-binding</keyword>
<dbReference type="AlphaFoldDB" id="A0AAC9WFJ8"/>
<evidence type="ECO:0000259" key="4">
    <source>
        <dbReference type="Pfam" id="PF01881"/>
    </source>
</evidence>
<dbReference type="GO" id="GO:0016788">
    <property type="term" value="F:hydrolase activity, acting on ester bonds"/>
    <property type="evidence" value="ECO:0007669"/>
    <property type="project" value="InterPro"/>
</dbReference>
<organism evidence="6 8">
    <name type="scientific">Clostridium formicaceticum</name>
    <dbReference type="NCBI Taxonomy" id="1497"/>
    <lineage>
        <taxon>Bacteria</taxon>
        <taxon>Bacillati</taxon>
        <taxon>Bacillota</taxon>
        <taxon>Clostridia</taxon>
        <taxon>Eubacteriales</taxon>
        <taxon>Clostridiaceae</taxon>
        <taxon>Clostridium</taxon>
    </lineage>
</organism>
<dbReference type="Gene3D" id="3.30.70.1900">
    <property type="match status" value="1"/>
</dbReference>
<evidence type="ECO:0000256" key="1">
    <source>
        <dbReference type="ARBA" id="ARBA00005937"/>
    </source>
</evidence>
<sequence length="231" mass="27224">MKVYELRLKIFLLKSIDKKEALERIGEMIDKCLTATDEFRNFHNSNTFKNYTFNSLYKLERDGIYKVGNIYSIKIRTVDEMLAKYFKKNLANEYTEHMKGLTLECNILRKKPIEKIYSITPVIIKTDEGYWKGRLSLESFEKRLRENIIKKYNDYFDTEISEDFELFSRIEFNNQKPIASSYKNVNFLGDKLTLYIAENEIAQNLAYLALGTGVGEINGRGYGFMNYQSFK</sequence>
<accession>A0AAC9WFJ8</accession>
<dbReference type="InterPro" id="IPR049435">
    <property type="entry name" value="Cas_Cas6_C"/>
</dbReference>
<dbReference type="EMBL" id="CP017603">
    <property type="protein sequence ID" value="AOY76426.1"/>
    <property type="molecule type" value="Genomic_DNA"/>
</dbReference>
<reference evidence="6 8" key="2">
    <citation type="submission" date="2017-03" db="EMBL/GenBank/DDBJ databases">
        <title>Complete sequence of Clostridium formicaceticum DSM 92.</title>
        <authorList>
            <person name="Poehlein A."/>
            <person name="Karl M."/>
            <person name="Bengelsdorf F.R."/>
            <person name="Duerre P."/>
            <person name="Daniel R."/>
        </authorList>
    </citation>
    <scope>NUCLEOTIDE SEQUENCE [LARGE SCALE GENOMIC DNA]</scope>
    <source>
        <strain evidence="6 8">DSM 92</strain>
    </source>
</reference>
<dbReference type="GO" id="GO:0003723">
    <property type="term" value="F:RNA binding"/>
    <property type="evidence" value="ECO:0007669"/>
    <property type="project" value="UniProtKB-KW"/>
</dbReference>
<gene>
    <name evidence="5" type="ORF">BJL90_11215</name>
    <name evidence="6" type="ORF">CLFO_11520</name>
</gene>
<evidence type="ECO:0000256" key="3">
    <source>
        <dbReference type="ARBA" id="ARBA00023118"/>
    </source>
</evidence>
<dbReference type="EMBL" id="CP020559">
    <property type="protein sequence ID" value="ARE86821.1"/>
    <property type="molecule type" value="Genomic_DNA"/>
</dbReference>
<dbReference type="PANTHER" id="PTHR36984:SF1">
    <property type="entry name" value="CRISPR-ASSOCIATED ENDORIBONUCLEASE CAS6 1"/>
    <property type="match status" value="1"/>
</dbReference>
<reference evidence="5 7" key="1">
    <citation type="submission" date="2016-10" db="EMBL/GenBank/DDBJ databases">
        <title>Complete Genome Sequence of Acetogen Clostridium formicoaceticum ATCC 27076.</title>
        <authorList>
            <person name="Bao T."/>
            <person name="Cheng C."/>
            <person name="Zhao J."/>
            <person name="Yang S.-T."/>
            <person name="Wang J."/>
            <person name="Wang M."/>
        </authorList>
    </citation>
    <scope>NUCLEOTIDE SEQUENCE [LARGE SCALE GENOMIC DNA]</scope>
    <source>
        <strain evidence="5 7">ATCC 27076</strain>
    </source>
</reference>
<dbReference type="Pfam" id="PF01881">
    <property type="entry name" value="Cas_Cas6_C"/>
    <property type="match status" value="1"/>
</dbReference>
<dbReference type="PANTHER" id="PTHR36984">
    <property type="entry name" value="CRISPR-ASSOCIATED ENDORIBONUCLEASE CAS6 1"/>
    <property type="match status" value="1"/>
</dbReference>
<dbReference type="Proteomes" id="UP000177894">
    <property type="component" value="Chromosome"/>
</dbReference>
<dbReference type="KEGG" id="cfm:BJL90_11215"/>
<dbReference type="GO" id="GO:0051607">
    <property type="term" value="P:defense response to virus"/>
    <property type="evidence" value="ECO:0007669"/>
    <property type="project" value="UniProtKB-KW"/>
</dbReference>
<evidence type="ECO:0000313" key="8">
    <source>
        <dbReference type="Proteomes" id="UP000192478"/>
    </source>
</evidence>
<protein>
    <submittedName>
        <fullName evidence="6">CRISPR associated protein Cas6</fullName>
    </submittedName>
    <submittedName>
        <fullName evidence="5">CRISPR-associated endoribonuclease Cas6</fullName>
    </submittedName>
</protein>
<feature type="domain" description="CRISPR associated protein Cas6 C-terminal" evidence="4">
    <location>
        <begin position="116"/>
        <end position="226"/>
    </location>
</feature>
<keyword evidence="3" id="KW-0051">Antiviral defense</keyword>
<dbReference type="InterPro" id="IPR010156">
    <property type="entry name" value="CRISPR-assoc_prot_Cas6"/>
</dbReference>
<evidence type="ECO:0000313" key="7">
    <source>
        <dbReference type="Proteomes" id="UP000177894"/>
    </source>
</evidence>
<proteinExistence type="inferred from homology"/>
<evidence type="ECO:0000313" key="6">
    <source>
        <dbReference type="EMBL" id="ARE86821.1"/>
    </source>
</evidence>
<dbReference type="NCBIfam" id="TIGR01877">
    <property type="entry name" value="cas_cas6"/>
    <property type="match status" value="1"/>
</dbReference>
<dbReference type="Proteomes" id="UP000192478">
    <property type="component" value="Chromosome"/>
</dbReference>
<name>A0AAC9WFJ8_9CLOT</name>
<evidence type="ECO:0000313" key="5">
    <source>
        <dbReference type="EMBL" id="AOY76426.1"/>
    </source>
</evidence>
<evidence type="ECO:0000256" key="2">
    <source>
        <dbReference type="ARBA" id="ARBA00022884"/>
    </source>
</evidence>
<dbReference type="RefSeq" id="WP_070967952.1">
    <property type="nucleotide sequence ID" value="NZ_CP017603.1"/>
</dbReference>